<comment type="caution">
    <text evidence="2">The sequence shown here is derived from an EMBL/GenBank/DDBJ whole genome shotgun (WGS) entry which is preliminary data.</text>
</comment>
<evidence type="ECO:0000256" key="1">
    <source>
        <dbReference type="SAM" id="MobiDB-lite"/>
    </source>
</evidence>
<dbReference type="AlphaFoldDB" id="A0A8S3X2C9"/>
<gene>
    <name evidence="2" type="ORF">PAPOLLO_LOCUS13299</name>
</gene>
<evidence type="ECO:0000313" key="3">
    <source>
        <dbReference type="Proteomes" id="UP000691718"/>
    </source>
</evidence>
<reference evidence="2" key="1">
    <citation type="submission" date="2021-04" db="EMBL/GenBank/DDBJ databases">
        <authorList>
            <person name="Tunstrom K."/>
        </authorList>
    </citation>
    <scope>NUCLEOTIDE SEQUENCE</scope>
</reference>
<protein>
    <submittedName>
        <fullName evidence="2">(apollo) hypothetical protein</fullName>
    </submittedName>
</protein>
<feature type="region of interest" description="Disordered" evidence="1">
    <location>
        <begin position="14"/>
        <end position="56"/>
    </location>
</feature>
<dbReference type="Proteomes" id="UP000691718">
    <property type="component" value="Unassembled WGS sequence"/>
</dbReference>
<feature type="compositionally biased region" description="Basic and acidic residues" evidence="1">
    <location>
        <begin position="234"/>
        <end position="243"/>
    </location>
</feature>
<dbReference type="OrthoDB" id="6418155at2759"/>
<organism evidence="2 3">
    <name type="scientific">Parnassius apollo</name>
    <name type="common">Apollo butterfly</name>
    <name type="synonym">Papilio apollo</name>
    <dbReference type="NCBI Taxonomy" id="110799"/>
    <lineage>
        <taxon>Eukaryota</taxon>
        <taxon>Metazoa</taxon>
        <taxon>Ecdysozoa</taxon>
        <taxon>Arthropoda</taxon>
        <taxon>Hexapoda</taxon>
        <taxon>Insecta</taxon>
        <taxon>Pterygota</taxon>
        <taxon>Neoptera</taxon>
        <taxon>Endopterygota</taxon>
        <taxon>Lepidoptera</taxon>
        <taxon>Glossata</taxon>
        <taxon>Ditrysia</taxon>
        <taxon>Papilionoidea</taxon>
        <taxon>Papilionidae</taxon>
        <taxon>Parnassiinae</taxon>
        <taxon>Parnassini</taxon>
        <taxon>Parnassius</taxon>
        <taxon>Parnassius</taxon>
    </lineage>
</organism>
<feature type="compositionally biased region" description="Basic and acidic residues" evidence="1">
    <location>
        <begin position="34"/>
        <end position="47"/>
    </location>
</feature>
<feature type="region of interest" description="Disordered" evidence="1">
    <location>
        <begin position="226"/>
        <end position="247"/>
    </location>
</feature>
<sequence length="399" mass="45446">MRLRRLPQSEILEELLREDEEESESELSDQGSETSDHIVAEEPRSAEESNCSDSEEYDLPLSEISICFTGGDKVTKWQKSNNNRVRRQVQNILTEDAGTRRNGVGVTTFTQAWSLFISENIIEKVVRYTNDIIQKKKAPSYNKIRACKPTDAVEIRALFGLFSTDQSAFLTPLQKARRALRLALKKTAQNLCVQNSPKRFSSITHDFEDARDDFCEEESISIDWQIPNSQSNDIQKEQDSTEKDDQENDFVINNIELQKYGNKAQDNIMSFSDDSCQQNVDSFPGQFLNMPDLDPEPSDVASGVELLAEFNIEEKNHGITSKAETETNDQQFLNCVLPSISNDHNDDVSIAEKHSANTNHYHSEWDQMFNDIMTSKCSTQECSSNLKELYTQISQTIHL</sequence>
<proteinExistence type="predicted"/>
<evidence type="ECO:0000313" key="2">
    <source>
        <dbReference type="EMBL" id="CAG4998022.1"/>
    </source>
</evidence>
<name>A0A8S3X2C9_PARAO</name>
<dbReference type="EMBL" id="CAJQZP010000935">
    <property type="protein sequence ID" value="CAG4998022.1"/>
    <property type="molecule type" value="Genomic_DNA"/>
</dbReference>
<feature type="compositionally biased region" description="Acidic residues" evidence="1">
    <location>
        <begin position="14"/>
        <end position="27"/>
    </location>
</feature>
<keyword evidence="3" id="KW-1185">Reference proteome</keyword>
<accession>A0A8S3X2C9</accession>